<dbReference type="Pfam" id="PF02368">
    <property type="entry name" value="Big_2"/>
    <property type="match status" value="4"/>
</dbReference>
<dbReference type="EMBL" id="PYOJ01000031">
    <property type="protein sequence ID" value="PSV87266.1"/>
    <property type="molecule type" value="Genomic_DNA"/>
</dbReference>
<feature type="domain" description="BIG2" evidence="1">
    <location>
        <begin position="129"/>
        <end position="210"/>
    </location>
</feature>
<sequence length="618" mass="65582">MSNIPNHIFSKIVLLYLMLLQGCHSEELSTKLERIDISASSIKTQGISQLTLTAGNQQAFTAVGYYSDGSSHILTDLNLDDWHTNDKKVGFFSAPGILTAASTPDLLSVNVIKEGITSNTIYVNVTAAIITDITIMPSSFSIAKGQTQQLVATAIYSDNTSSDVSHSVTWTPYDTGVATMTSKGILFGVEDGITTITANKNGITSNIINVTVTAATIKDITVTPSSISIAKGQTQQLAATAIYSDNTSSDISNFVTWTPDNTSVATVTSKGMLSGVEDGSTTITANKNGITSNIINVAITAATITDITVTPSSISIAKGQTQQLVATVIYSDNTSSDVSNSVTWTSDDTSVTTVTSKGILYGTEVGSTTITANKNGITSNTANITVTAAIITDIIVSPSSVFMLKGKTQQLVATAVYTDNTSSDVSSSVTWTPLDTSIATVTPTGQLSGVEDGSTTITAYKDNITSNTVSVDVCNLADTCIDIFDSGNKVLFTSSPSVAYLDSIGGSANNGEQAEDGIYGPAGSFYLFDWNNANLLCDKYNVRNLAGRSNWRLAKSDELEQLFSTNKNMFNSRGWPTIVSYWSATENGSLYFYVRLFDGYTDNFFPTHPFYASCISDP</sequence>
<dbReference type="AlphaFoldDB" id="A0A2T3M5Q5"/>
<dbReference type="SUPFAM" id="SSF49373">
    <property type="entry name" value="Invasin/intimin cell-adhesion fragments"/>
    <property type="match status" value="4"/>
</dbReference>
<dbReference type="SMART" id="SM00635">
    <property type="entry name" value="BID_2"/>
    <property type="match status" value="4"/>
</dbReference>
<evidence type="ECO:0000313" key="2">
    <source>
        <dbReference type="EMBL" id="PSV87266.1"/>
    </source>
</evidence>
<dbReference type="Pfam" id="PF07603">
    <property type="entry name" value="Lcl_C"/>
    <property type="match status" value="1"/>
</dbReference>
<feature type="domain" description="BIG2" evidence="1">
    <location>
        <begin position="303"/>
        <end position="384"/>
    </location>
</feature>
<accession>A0A2T3M5Q5</accession>
<comment type="caution">
    <text evidence="2">The sequence shown here is derived from an EMBL/GenBank/DDBJ whole genome shotgun (WGS) entry which is preliminary data.</text>
</comment>
<dbReference type="RefSeq" id="WP_080892357.1">
    <property type="nucleotide sequence ID" value="NZ_JZSL01000061.1"/>
</dbReference>
<organism evidence="2 3">
    <name type="scientific">Photobacterium leiognathi</name>
    <dbReference type="NCBI Taxonomy" id="553611"/>
    <lineage>
        <taxon>Bacteria</taxon>
        <taxon>Pseudomonadati</taxon>
        <taxon>Pseudomonadota</taxon>
        <taxon>Gammaproteobacteria</taxon>
        <taxon>Vibrionales</taxon>
        <taxon>Vibrionaceae</taxon>
        <taxon>Photobacterium</taxon>
    </lineage>
</organism>
<feature type="domain" description="BIG2" evidence="1">
    <location>
        <begin position="390"/>
        <end position="471"/>
    </location>
</feature>
<evidence type="ECO:0000259" key="1">
    <source>
        <dbReference type="SMART" id="SM00635"/>
    </source>
</evidence>
<dbReference type="InterPro" id="IPR011460">
    <property type="entry name" value="Lcl_C"/>
</dbReference>
<dbReference type="Gene3D" id="2.60.40.1080">
    <property type="match status" value="5"/>
</dbReference>
<evidence type="ECO:0000313" key="3">
    <source>
        <dbReference type="Proteomes" id="UP000240410"/>
    </source>
</evidence>
<gene>
    <name evidence="2" type="ORF">CTM89_18135</name>
</gene>
<feature type="domain" description="BIG2" evidence="1">
    <location>
        <begin position="216"/>
        <end position="297"/>
    </location>
</feature>
<dbReference type="InterPro" id="IPR003343">
    <property type="entry name" value="Big_2"/>
</dbReference>
<name>A0A2T3M5Q5_PHOLE</name>
<protein>
    <submittedName>
        <fullName evidence="2">DUF1566 domain-containing protein</fullName>
    </submittedName>
</protein>
<dbReference type="OrthoDB" id="5906407at2"/>
<reference evidence="2 3" key="1">
    <citation type="submission" date="2018-03" db="EMBL/GenBank/DDBJ databases">
        <title>Whole genome sequencing of Histamine producing bacteria.</title>
        <authorList>
            <person name="Butler K."/>
        </authorList>
    </citation>
    <scope>NUCLEOTIDE SEQUENCE [LARGE SCALE GENOMIC DNA]</scope>
    <source>
        <strain evidence="2 3">ATCC 33979</strain>
    </source>
</reference>
<proteinExistence type="predicted"/>
<dbReference type="InterPro" id="IPR008964">
    <property type="entry name" value="Invasin/intimin_cell_adhesion"/>
</dbReference>
<dbReference type="Proteomes" id="UP000240410">
    <property type="component" value="Unassembled WGS sequence"/>
</dbReference>